<dbReference type="AlphaFoldDB" id="A0A380ZEE8"/>
<keyword evidence="2" id="KW-0732">Signal</keyword>
<dbReference type="InterPro" id="IPR036028">
    <property type="entry name" value="SH3-like_dom_sf"/>
</dbReference>
<dbReference type="Proteomes" id="UP000254950">
    <property type="component" value="Unassembled WGS sequence"/>
</dbReference>
<feature type="region of interest" description="Disordered" evidence="1">
    <location>
        <begin position="111"/>
        <end position="136"/>
    </location>
</feature>
<dbReference type="PROSITE" id="PS51781">
    <property type="entry name" value="SH3B"/>
    <property type="match status" value="1"/>
</dbReference>
<accession>A0A380ZEE8</accession>
<organism evidence="4 5">
    <name type="scientific">Bartonella doshiae</name>
    <dbReference type="NCBI Taxonomy" id="33044"/>
    <lineage>
        <taxon>Bacteria</taxon>
        <taxon>Pseudomonadati</taxon>
        <taxon>Pseudomonadota</taxon>
        <taxon>Alphaproteobacteria</taxon>
        <taxon>Hyphomicrobiales</taxon>
        <taxon>Bartonellaceae</taxon>
        <taxon>Bartonella</taxon>
    </lineage>
</organism>
<dbReference type="InterPro" id="IPR003646">
    <property type="entry name" value="SH3-like_bac-type"/>
</dbReference>
<dbReference type="EMBL" id="UFTF01000001">
    <property type="protein sequence ID" value="SUV45343.1"/>
    <property type="molecule type" value="Genomic_DNA"/>
</dbReference>
<evidence type="ECO:0000313" key="4">
    <source>
        <dbReference type="EMBL" id="SUV45343.1"/>
    </source>
</evidence>
<dbReference type="STRING" id="33044.GCA_900005695_01179"/>
<proteinExistence type="predicted"/>
<evidence type="ECO:0000256" key="1">
    <source>
        <dbReference type="SAM" id="MobiDB-lite"/>
    </source>
</evidence>
<feature type="chain" id="PRO_5017037047" evidence="2">
    <location>
        <begin position="29"/>
        <end position="210"/>
    </location>
</feature>
<evidence type="ECO:0000313" key="5">
    <source>
        <dbReference type="Proteomes" id="UP000254950"/>
    </source>
</evidence>
<reference evidence="4 5" key="1">
    <citation type="submission" date="2018-06" db="EMBL/GenBank/DDBJ databases">
        <authorList>
            <consortium name="Pathogen Informatics"/>
            <person name="Doyle S."/>
        </authorList>
    </citation>
    <scope>NUCLEOTIDE SEQUENCE [LARGE SCALE GENOMIC DNA]</scope>
    <source>
        <strain evidence="4 5">NCTC12862</strain>
    </source>
</reference>
<dbReference type="SUPFAM" id="SSF50044">
    <property type="entry name" value="SH3-domain"/>
    <property type="match status" value="1"/>
</dbReference>
<dbReference type="Gene3D" id="2.30.30.40">
    <property type="entry name" value="SH3 Domains"/>
    <property type="match status" value="1"/>
</dbReference>
<dbReference type="OrthoDB" id="8074373at2"/>
<gene>
    <name evidence="4" type="ORF">NCTC12862_01079</name>
</gene>
<dbReference type="SMART" id="SM00287">
    <property type="entry name" value="SH3b"/>
    <property type="match status" value="1"/>
</dbReference>
<evidence type="ECO:0000259" key="3">
    <source>
        <dbReference type="PROSITE" id="PS51781"/>
    </source>
</evidence>
<protein>
    <submittedName>
        <fullName evidence="4">Uncharacterized protein with a bacterial SH3 domain homologue</fullName>
    </submittedName>
</protein>
<sequence length="210" mass="23212">MLKKKILLTTILLSVVGSSGLGMFASHAVAGTIARVAAGHAVLRTGPTTAYKVIATVPAGAKVQINGCLPNKSWCSLRYHGKVGWVPARYLSVNNVPTISFAHRHVKPHSTMKAQKEKMKPAVPGSKAFTGPQKKRQHLQKLYRTDMIIDSTGVKKRDERTIFNPSSKAQGVSVKHVTAYNPFFPDDVNFRNFERNETRYRIVTYPAPSR</sequence>
<dbReference type="RefSeq" id="WP_004856082.1">
    <property type="nucleotide sequence ID" value="NZ_CACVBH010000009.1"/>
</dbReference>
<dbReference type="Pfam" id="PF08239">
    <property type="entry name" value="SH3_3"/>
    <property type="match status" value="1"/>
</dbReference>
<evidence type="ECO:0000256" key="2">
    <source>
        <dbReference type="SAM" id="SignalP"/>
    </source>
</evidence>
<feature type="domain" description="SH3b" evidence="3">
    <location>
        <begin position="31"/>
        <end position="95"/>
    </location>
</feature>
<name>A0A380ZEE8_BARDO</name>
<feature type="signal peptide" evidence="2">
    <location>
        <begin position="1"/>
        <end position="28"/>
    </location>
</feature>